<evidence type="ECO:0000313" key="1">
    <source>
        <dbReference type="EMBL" id="NZA36987.1"/>
    </source>
</evidence>
<dbReference type="HOGENOM" id="CLU_2769678_0_0_9"/>
<comment type="caution">
    <text evidence="1">The sequence shown here is derived from an EMBL/GenBank/DDBJ whole genome shotgun (WGS) entry which is preliminary data.</text>
</comment>
<dbReference type="GeneID" id="68362775"/>
<protein>
    <submittedName>
        <fullName evidence="1">Uncharacterized protein</fullName>
    </submittedName>
</protein>
<gene>
    <name evidence="1" type="ORF">H0N91_02235</name>
</gene>
<dbReference type="eggNOG" id="COG3586">
    <property type="taxonomic scope" value="Bacteria"/>
</dbReference>
<dbReference type="EMBL" id="JACCKS010000002">
    <property type="protein sequence ID" value="NZA36987.1"/>
    <property type="molecule type" value="Genomic_DNA"/>
</dbReference>
<name>A0A853JKR7_9FIRM</name>
<dbReference type="Proteomes" id="UP000586254">
    <property type="component" value="Unassembled WGS sequence"/>
</dbReference>
<accession>A0A853JKR7</accession>
<dbReference type="AlphaFoldDB" id="A0A853JKR7"/>
<dbReference type="RefSeq" id="WP_013379850.1">
    <property type="nucleotide sequence ID" value="NC_014624.2"/>
</dbReference>
<proteinExistence type="predicted"/>
<organism evidence="1 2">
    <name type="scientific">Eubacterium callanderi</name>
    <dbReference type="NCBI Taxonomy" id="53442"/>
    <lineage>
        <taxon>Bacteria</taxon>
        <taxon>Bacillati</taxon>
        <taxon>Bacillota</taxon>
        <taxon>Clostridia</taxon>
        <taxon>Eubacteriales</taxon>
        <taxon>Eubacteriaceae</taxon>
        <taxon>Eubacterium</taxon>
    </lineage>
</organism>
<sequence length="69" mass="7807">MAVEAVINHGNLLQHPADKAFIKDSKGVCRDIIGIGRWGNGDVELFFEHTSEIDDMMELIEQSYRMQAD</sequence>
<reference evidence="1 2" key="1">
    <citation type="submission" date="2020-07" db="EMBL/GenBank/DDBJ databases">
        <title>Organ Donor 1.</title>
        <authorList>
            <person name="Marsh A.J."/>
            <person name="Azcarate-Peril M.A."/>
        </authorList>
    </citation>
    <scope>NUCLEOTIDE SEQUENCE [LARGE SCALE GENOMIC DNA]</scope>
    <source>
        <strain evidence="1 2">AMC0717</strain>
    </source>
</reference>
<evidence type="ECO:0000313" key="2">
    <source>
        <dbReference type="Proteomes" id="UP000586254"/>
    </source>
</evidence>